<dbReference type="Proteomes" id="UP000002899">
    <property type="component" value="Chromosome II"/>
</dbReference>
<protein>
    <recommendedName>
        <fullName evidence="2">PUB domain-containing protein</fullName>
    </recommendedName>
</protein>
<dbReference type="Pfam" id="PF09409">
    <property type="entry name" value="PUB"/>
    <property type="match status" value="1"/>
</dbReference>
<evidence type="ECO:0000313" key="3">
    <source>
        <dbReference type="EMBL" id="SJK86022.1"/>
    </source>
</evidence>
<dbReference type="SMART" id="SM00580">
    <property type="entry name" value="PUG"/>
    <property type="match status" value="1"/>
</dbReference>
<dbReference type="InterPro" id="IPR036339">
    <property type="entry name" value="PUB-like_dom_sf"/>
</dbReference>
<sequence length="259" mass="30210">MGDDSCDDVSDGQSSGIFEKNPSILTKSEGATSENTESTPKIQYTLTPEEAQLKALELQKKLRNERERCEKRNELERERNRMAMGQAIQQQRELFAEQERKRQIEETCKMKMEWEKEKQIQLDLLKKEYKEKFGTDYIEEEDVAEELSDNKRRQKLASICGRITVKYKDSKDVLCLCIKILKLYLSNIIKFPLEQRYKTIKKSNATFSNKVIGPIPEIAELLVYCGFKETDTEFRVEGQAKIYVMSCAITYLDIILKQD</sequence>
<evidence type="ECO:0000256" key="1">
    <source>
        <dbReference type="SAM" id="MobiDB-lite"/>
    </source>
</evidence>
<feature type="domain" description="PUB" evidence="2">
    <location>
        <begin position="174"/>
        <end position="237"/>
    </location>
</feature>
<name>A0A1R4AAJ3_BABMR</name>
<dbReference type="Gene3D" id="1.20.58.2190">
    <property type="match status" value="1"/>
</dbReference>
<dbReference type="EMBL" id="FO082872">
    <property type="protein sequence ID" value="SJK86022.1"/>
    <property type="molecule type" value="Genomic_DNA"/>
</dbReference>
<dbReference type="KEGG" id="bmic:BMR1_02g02635"/>
<dbReference type="InterPro" id="IPR018997">
    <property type="entry name" value="PUB_domain"/>
</dbReference>
<dbReference type="AlphaFoldDB" id="A0A1R4AAJ3"/>
<keyword evidence="4" id="KW-1185">Reference proteome</keyword>
<dbReference type="GeneID" id="24424310"/>
<dbReference type="VEuPathDB" id="PiroplasmaDB:BMR1_02g02635"/>
<feature type="compositionally biased region" description="Acidic residues" evidence="1">
    <location>
        <begin position="1"/>
        <end position="10"/>
    </location>
</feature>
<dbReference type="RefSeq" id="XP_021338220.1">
    <property type="nucleotide sequence ID" value="XM_021481596.1"/>
</dbReference>
<reference evidence="3 4" key="2">
    <citation type="journal article" date="2013" name="PLoS ONE">
        <title>Whole genome mapping and re-organization of the nuclear and mitochondrial genomes of Babesia microti isolates.</title>
        <authorList>
            <person name="Cornillot E."/>
            <person name="Dassouli A."/>
            <person name="Garg A."/>
            <person name="Pachikara N."/>
            <person name="Randazzo S."/>
            <person name="Depoix D."/>
            <person name="Carcy B."/>
            <person name="Delbecq S."/>
            <person name="Frutos R."/>
            <person name="Silva J.C."/>
            <person name="Sutton R."/>
            <person name="Krause P.J."/>
            <person name="Mamoun C.B."/>
        </authorList>
    </citation>
    <scope>NUCLEOTIDE SEQUENCE [LARGE SCALE GENOMIC DNA]</scope>
    <source>
        <strain evidence="3 4">RI</strain>
    </source>
</reference>
<dbReference type="PANTHER" id="PTHR46713">
    <property type="entry name" value="F13M7.16 PROTEIN"/>
    <property type="match status" value="1"/>
</dbReference>
<organism evidence="3 4">
    <name type="scientific">Babesia microti (strain RI)</name>
    <dbReference type="NCBI Taxonomy" id="1133968"/>
    <lineage>
        <taxon>Eukaryota</taxon>
        <taxon>Sar</taxon>
        <taxon>Alveolata</taxon>
        <taxon>Apicomplexa</taxon>
        <taxon>Aconoidasida</taxon>
        <taxon>Piroplasmida</taxon>
        <taxon>Babesiidae</taxon>
        <taxon>Babesia</taxon>
    </lineage>
</organism>
<reference evidence="3 4" key="3">
    <citation type="journal article" date="2016" name="Sci. Rep.">
        <title>Genome-wide diversity and gene expression profiling of Babesia microti isolates identify polymorphic genes that mediate host-pathogen interactions.</title>
        <authorList>
            <person name="Silva J.C."/>
            <person name="Cornillot E."/>
            <person name="McCracken C."/>
            <person name="Usmani-Brown S."/>
            <person name="Dwivedi A."/>
            <person name="Ifeonu O.O."/>
            <person name="Crabtree J."/>
            <person name="Gotia H.T."/>
            <person name="Virji A.Z."/>
            <person name="Reynes C."/>
            <person name="Colinge J."/>
            <person name="Kumar V."/>
            <person name="Lawres L."/>
            <person name="Pazzi J.E."/>
            <person name="Pablo J.V."/>
            <person name="Hung C."/>
            <person name="Brancato J."/>
            <person name="Kumari P."/>
            <person name="Orvis J."/>
            <person name="Tretina K."/>
            <person name="Chibucos M."/>
            <person name="Ott S."/>
            <person name="Sadzewicz L."/>
            <person name="Sengamalay N."/>
            <person name="Shetty A.C."/>
            <person name="Su Q."/>
            <person name="Tallon L."/>
            <person name="Fraser C.M."/>
            <person name="Frutos R."/>
            <person name="Molina D.M."/>
            <person name="Krause P.J."/>
            <person name="Ben Mamoun C."/>
        </authorList>
    </citation>
    <scope>NUCLEOTIDE SEQUENCE [LARGE SCALE GENOMIC DNA]</scope>
    <source>
        <strain evidence="3 4">RI</strain>
    </source>
</reference>
<dbReference type="SUPFAM" id="SSF143503">
    <property type="entry name" value="PUG domain-like"/>
    <property type="match status" value="1"/>
</dbReference>
<evidence type="ECO:0000313" key="4">
    <source>
        <dbReference type="Proteomes" id="UP000002899"/>
    </source>
</evidence>
<reference evidence="3 4" key="1">
    <citation type="journal article" date="2012" name="Nucleic Acids Res.">
        <title>Sequencing of the smallest Apicomplexan genome from the human pathogen Babesia microti.</title>
        <authorList>
            <person name="Cornillot E."/>
            <person name="Hadj-Kaddour K."/>
            <person name="Dassouli A."/>
            <person name="Noel B."/>
            <person name="Ranwez V."/>
            <person name="Vacherie B."/>
            <person name="Augagneur Y."/>
            <person name="Bres V."/>
            <person name="Duclos A."/>
            <person name="Randazzo S."/>
            <person name="Carcy B."/>
            <person name="Debierre-Grockiego F."/>
            <person name="Delbecq S."/>
            <person name="Moubri-Menage K."/>
            <person name="Shams-Eldin H."/>
            <person name="Usmani-Brown S."/>
            <person name="Bringaud F."/>
            <person name="Wincker P."/>
            <person name="Vivares C.P."/>
            <person name="Schwarz R.T."/>
            <person name="Schetters T.P."/>
            <person name="Krause P.J."/>
            <person name="Gorenflot A."/>
            <person name="Berry V."/>
            <person name="Barbe V."/>
            <person name="Ben Mamoun C."/>
        </authorList>
    </citation>
    <scope>NUCLEOTIDE SEQUENCE [LARGE SCALE GENOMIC DNA]</scope>
    <source>
        <strain evidence="3 4">RI</strain>
    </source>
</reference>
<proteinExistence type="predicted"/>
<accession>A0A1R4AAJ3</accession>
<feature type="compositionally biased region" description="Polar residues" evidence="1">
    <location>
        <begin position="23"/>
        <end position="44"/>
    </location>
</feature>
<evidence type="ECO:0000259" key="2">
    <source>
        <dbReference type="Pfam" id="PF09409"/>
    </source>
</evidence>
<dbReference type="OrthoDB" id="336240at2759"/>
<feature type="region of interest" description="Disordered" evidence="1">
    <location>
        <begin position="1"/>
        <end position="44"/>
    </location>
</feature>
<dbReference type="PANTHER" id="PTHR46713:SF1">
    <property type="entry name" value="F13M7.16 PROTEIN"/>
    <property type="match status" value="1"/>
</dbReference>